<reference evidence="2 3" key="1">
    <citation type="journal article" date="2011" name="Stand. Genomic Sci.">
        <title>Complete genome sequence of Arthrobacter phenanthrenivorans type strain (Sphe3).</title>
        <authorList>
            <person name="Kallimanis A."/>
            <person name="Labutti K.M."/>
            <person name="Lapidus A."/>
            <person name="Clum A."/>
            <person name="Lykidis A."/>
            <person name="Mavromatis K."/>
            <person name="Pagani I."/>
            <person name="Liolios K."/>
            <person name="Ivanova N."/>
            <person name="Goodwin L."/>
            <person name="Pitluck S."/>
            <person name="Chen A."/>
            <person name="Palaniappan K."/>
            <person name="Markowitz V."/>
            <person name="Bristow J."/>
            <person name="Velentzas A.D."/>
            <person name="Perisynakis A."/>
            <person name="Ouzounis C.C."/>
            <person name="Kyrpides N.C."/>
            <person name="Koukkou A.I."/>
            <person name="Drainas C."/>
        </authorList>
    </citation>
    <scope>NUCLEOTIDE SEQUENCE [LARGE SCALE GENOMIC DNA]</scope>
    <source>
        <strain evidence="3">DSM 18606 / JCM 16027 / LMG 23796 / Sphe3</strain>
    </source>
</reference>
<sequence>MAGPPKPPVPGPKCPSTDGAGGTTFSCMHNESPGRNASPAVEVLDSDECWDLLRGVPAGHLAVLVDGHPEIFPVNYKVDHGSVVFRSGEGTKLHAAAGPAAVAFEVDGTDQEKRTAWSVEVKGHAVALEPSPELLKGVGLTLFPWQSGHKDHFVRIIPTAVSGRRFKVTPPLTWWNHIDDPARAGFA</sequence>
<name>F0M332_PSEPM</name>
<dbReference type="Pfam" id="PF12900">
    <property type="entry name" value="Pyridox_ox_2"/>
    <property type="match status" value="1"/>
</dbReference>
<dbReference type="AlphaFoldDB" id="F0M332"/>
<feature type="compositionally biased region" description="Pro residues" evidence="1">
    <location>
        <begin position="1"/>
        <end position="13"/>
    </location>
</feature>
<evidence type="ECO:0000313" key="2">
    <source>
        <dbReference type="EMBL" id="ADX73253.1"/>
    </source>
</evidence>
<feature type="region of interest" description="Disordered" evidence="1">
    <location>
        <begin position="1"/>
        <end position="22"/>
    </location>
</feature>
<dbReference type="EMBL" id="CP002379">
    <property type="protein sequence ID" value="ADX73253.1"/>
    <property type="molecule type" value="Genomic_DNA"/>
</dbReference>
<proteinExistence type="predicted"/>
<organism evidence="2 3">
    <name type="scientific">Pseudarthrobacter phenanthrenivorans (strain DSM 18606 / JCM 16027 / LMG 23796 / Sphe3)</name>
    <name type="common">Arthrobacter phenanthrenivorans</name>
    <dbReference type="NCBI Taxonomy" id="930171"/>
    <lineage>
        <taxon>Bacteria</taxon>
        <taxon>Bacillati</taxon>
        <taxon>Actinomycetota</taxon>
        <taxon>Actinomycetes</taxon>
        <taxon>Micrococcales</taxon>
        <taxon>Micrococcaceae</taxon>
        <taxon>Pseudarthrobacter</taxon>
    </lineage>
</organism>
<dbReference type="eggNOG" id="COG3467">
    <property type="taxonomic scope" value="Bacteria"/>
</dbReference>
<gene>
    <name evidence="2" type="ordered locus">Asphe3_21000</name>
</gene>
<dbReference type="HOGENOM" id="CLU_127487_1_2_11"/>
<dbReference type="InterPro" id="IPR012349">
    <property type="entry name" value="Split_barrel_FMN-bd"/>
</dbReference>
<evidence type="ECO:0000256" key="1">
    <source>
        <dbReference type="SAM" id="MobiDB-lite"/>
    </source>
</evidence>
<dbReference type="SUPFAM" id="SSF50475">
    <property type="entry name" value="FMN-binding split barrel"/>
    <property type="match status" value="1"/>
</dbReference>
<protein>
    <submittedName>
        <fullName evidence="2">Pyridoxamine 5'-phosphate oxidase</fullName>
    </submittedName>
</protein>
<evidence type="ECO:0000313" key="3">
    <source>
        <dbReference type="Proteomes" id="UP000008639"/>
    </source>
</evidence>
<dbReference type="InterPro" id="IPR024747">
    <property type="entry name" value="Pyridox_Oxase-rel"/>
</dbReference>
<dbReference type="STRING" id="930171.Asphe3_21000"/>
<accession>F0M332</accession>
<dbReference type="KEGG" id="apn:Asphe3_21000"/>
<dbReference type="Proteomes" id="UP000008639">
    <property type="component" value="Chromosome"/>
</dbReference>
<dbReference type="Gene3D" id="2.30.110.10">
    <property type="entry name" value="Electron Transport, Fmn-binding Protein, Chain A"/>
    <property type="match status" value="1"/>
</dbReference>